<name>A0A8S9L0K7_BRACR</name>
<sequence length="122" mass="13712">MGVESCLRLDEIAWISVVSTFRKSRSLRNDRTSARARSSLARARSLCGDRALARARSLHSDRAGRALGRYVVTELWLELGRYRPSGTSNRLLRCDRTACMYGSYAMTEFGVVHSESFKDTSS</sequence>
<reference evidence="1" key="1">
    <citation type="submission" date="2019-12" db="EMBL/GenBank/DDBJ databases">
        <title>Genome sequencing and annotation of Brassica cretica.</title>
        <authorList>
            <person name="Studholme D.J."/>
            <person name="Sarris P.F."/>
        </authorList>
    </citation>
    <scope>NUCLEOTIDE SEQUENCE</scope>
    <source>
        <strain evidence="1">PFS-001/15</strain>
        <tissue evidence="1">Leaf</tissue>
    </source>
</reference>
<dbReference type="AlphaFoldDB" id="A0A8S9L0K7"/>
<organism evidence="1 2">
    <name type="scientific">Brassica cretica</name>
    <name type="common">Mustard</name>
    <dbReference type="NCBI Taxonomy" id="69181"/>
    <lineage>
        <taxon>Eukaryota</taxon>
        <taxon>Viridiplantae</taxon>
        <taxon>Streptophyta</taxon>
        <taxon>Embryophyta</taxon>
        <taxon>Tracheophyta</taxon>
        <taxon>Spermatophyta</taxon>
        <taxon>Magnoliopsida</taxon>
        <taxon>eudicotyledons</taxon>
        <taxon>Gunneridae</taxon>
        <taxon>Pentapetalae</taxon>
        <taxon>rosids</taxon>
        <taxon>malvids</taxon>
        <taxon>Brassicales</taxon>
        <taxon>Brassicaceae</taxon>
        <taxon>Brassiceae</taxon>
        <taxon>Brassica</taxon>
    </lineage>
</organism>
<proteinExistence type="predicted"/>
<dbReference type="Proteomes" id="UP000712281">
    <property type="component" value="Unassembled WGS sequence"/>
</dbReference>
<evidence type="ECO:0000313" key="1">
    <source>
        <dbReference type="EMBL" id="KAF2600215.1"/>
    </source>
</evidence>
<comment type="caution">
    <text evidence="1">The sequence shown here is derived from an EMBL/GenBank/DDBJ whole genome shotgun (WGS) entry which is preliminary data.</text>
</comment>
<dbReference type="EMBL" id="QGKW02000717">
    <property type="protein sequence ID" value="KAF2600215.1"/>
    <property type="molecule type" value="Genomic_DNA"/>
</dbReference>
<protein>
    <submittedName>
        <fullName evidence="1">Uncharacterized protein</fullName>
    </submittedName>
</protein>
<accession>A0A8S9L0K7</accession>
<evidence type="ECO:0000313" key="2">
    <source>
        <dbReference type="Proteomes" id="UP000712281"/>
    </source>
</evidence>
<gene>
    <name evidence="1" type="ORF">F2Q68_00010185</name>
</gene>